<feature type="region of interest" description="Disordered" evidence="1">
    <location>
        <begin position="229"/>
        <end position="252"/>
    </location>
</feature>
<comment type="caution">
    <text evidence="2">The sequence shown here is derived from an EMBL/GenBank/DDBJ whole genome shotgun (WGS) entry which is preliminary data.</text>
</comment>
<dbReference type="OrthoDB" id="2338404at2759"/>
<gene>
    <name evidence="2" type="ORF">CU098_001420</name>
</gene>
<accession>A0A367JJE8</accession>
<reference evidence="2 3" key="1">
    <citation type="journal article" date="2018" name="G3 (Bethesda)">
        <title>Phylogenetic and Phylogenomic Definition of Rhizopus Species.</title>
        <authorList>
            <person name="Gryganskyi A.P."/>
            <person name="Golan J."/>
            <person name="Dolatabadi S."/>
            <person name="Mondo S."/>
            <person name="Robb S."/>
            <person name="Idnurm A."/>
            <person name="Muszewska A."/>
            <person name="Steczkiewicz K."/>
            <person name="Masonjones S."/>
            <person name="Liao H.L."/>
            <person name="Gajdeczka M.T."/>
            <person name="Anike F."/>
            <person name="Vuek A."/>
            <person name="Anishchenko I.M."/>
            <person name="Voigt K."/>
            <person name="de Hoog G.S."/>
            <person name="Smith M.E."/>
            <person name="Heitman J."/>
            <person name="Vilgalys R."/>
            <person name="Stajich J.E."/>
        </authorList>
    </citation>
    <scope>NUCLEOTIDE SEQUENCE [LARGE SCALE GENOMIC DNA]</scope>
    <source>
        <strain evidence="2 3">LSU 92-RS-03</strain>
    </source>
</reference>
<evidence type="ECO:0000313" key="3">
    <source>
        <dbReference type="Proteomes" id="UP000253551"/>
    </source>
</evidence>
<feature type="region of interest" description="Disordered" evidence="1">
    <location>
        <begin position="445"/>
        <end position="473"/>
    </location>
</feature>
<dbReference type="AlphaFoldDB" id="A0A367JJE8"/>
<organism evidence="2 3">
    <name type="scientific">Rhizopus stolonifer</name>
    <name type="common">Rhizopus nigricans</name>
    <dbReference type="NCBI Taxonomy" id="4846"/>
    <lineage>
        <taxon>Eukaryota</taxon>
        <taxon>Fungi</taxon>
        <taxon>Fungi incertae sedis</taxon>
        <taxon>Mucoromycota</taxon>
        <taxon>Mucoromycotina</taxon>
        <taxon>Mucoromycetes</taxon>
        <taxon>Mucorales</taxon>
        <taxon>Mucorineae</taxon>
        <taxon>Rhizopodaceae</taxon>
        <taxon>Rhizopus</taxon>
    </lineage>
</organism>
<proteinExistence type="predicted"/>
<keyword evidence="3" id="KW-1185">Reference proteome</keyword>
<dbReference type="Proteomes" id="UP000253551">
    <property type="component" value="Unassembled WGS sequence"/>
</dbReference>
<protein>
    <submittedName>
        <fullName evidence="2">Uncharacterized protein</fullName>
    </submittedName>
</protein>
<feature type="region of interest" description="Disordered" evidence="1">
    <location>
        <begin position="545"/>
        <end position="582"/>
    </location>
</feature>
<feature type="compositionally biased region" description="Low complexity" evidence="1">
    <location>
        <begin position="458"/>
        <end position="467"/>
    </location>
</feature>
<feature type="compositionally biased region" description="Polar residues" evidence="1">
    <location>
        <begin position="547"/>
        <end position="564"/>
    </location>
</feature>
<feature type="region of interest" description="Disordered" evidence="1">
    <location>
        <begin position="352"/>
        <end position="383"/>
    </location>
</feature>
<feature type="non-terminal residue" evidence="2">
    <location>
        <position position="1"/>
    </location>
</feature>
<name>A0A367JJE8_RHIST</name>
<sequence>YGFLWPEKLYLGLVHQATEKQNSKVDEDHYRILGRAKVRPVYEFFPESRRTTRDFIINIIRYFSPLLMNECLFKLRNLETGCYLGREQNKVPALVPRNRNINHHLEDMFWKFRDDSLQNSLLFVFAHSQKFLLSERLSEEGLDQSIISKTKSDYSNLELIVPEEFGGQHSMDKKLRWTIHTLSNNDPNNTRAIPSLDEAIERSKVLKDGDIIGLYQDSFYLRGCYLKTSKSSTPPSIKSIKSTKSPSSMSSTDNKYNFSFIGESASNSTQPTTNSNATSLQKFKEIAIHSHPIVCIEKPFSMQEIQYSKEYQWEVELASRSEKDQSEANDKVIYSPSLKIKDSFKNIERNQISSMSSKASSHISESLQDKDNQEPQTSQWLDGNSKLYNQYHVSKKYQPKIDEFVQDDTSNQYNTPAESLQSIPSTDYAIMSSRKLEKQPLQNYLSQESKDNDDWTTSSASSHSSKSLEPFDKIQKTSLGSSSLLSEAETFKREIQQTYQEKENKIYDTIYRNIFSMSTPASNTSTSQIRYYDNEDDDSDFIFNRNPIHSKTSQQRSFNVTPRSKYSHHTTSSSTHLSPEEYLQRRKNREDSFMLLVRQETKQQIWLKAIKQSTLSHWLRSISTKKQKSTVQNDSMNEKIVRLQHHNSNNNTRTIHKKKGFYHGHSSNNRKSKDLIITL</sequence>
<evidence type="ECO:0000256" key="1">
    <source>
        <dbReference type="SAM" id="MobiDB-lite"/>
    </source>
</evidence>
<evidence type="ECO:0000313" key="2">
    <source>
        <dbReference type="EMBL" id="RCH90063.1"/>
    </source>
</evidence>
<feature type="compositionally biased region" description="Low complexity" evidence="1">
    <location>
        <begin position="353"/>
        <end position="366"/>
    </location>
</feature>
<feature type="compositionally biased region" description="Polar residues" evidence="1">
    <location>
        <begin position="374"/>
        <end position="383"/>
    </location>
</feature>
<dbReference type="EMBL" id="PJQM01003222">
    <property type="protein sequence ID" value="RCH90063.1"/>
    <property type="molecule type" value="Genomic_DNA"/>
</dbReference>
<feature type="region of interest" description="Disordered" evidence="1">
    <location>
        <begin position="650"/>
        <end position="679"/>
    </location>
</feature>